<dbReference type="EMBL" id="BAABRN010000005">
    <property type="protein sequence ID" value="GAA5500893.1"/>
    <property type="molecule type" value="Genomic_DNA"/>
</dbReference>
<reference evidence="2 3" key="1">
    <citation type="submission" date="2024-02" db="EMBL/GenBank/DDBJ databases">
        <title>Deinococcus xinjiangensis NBRC 107630.</title>
        <authorList>
            <person name="Ichikawa N."/>
            <person name="Katano-Makiyama Y."/>
            <person name="Hidaka K."/>
        </authorList>
    </citation>
    <scope>NUCLEOTIDE SEQUENCE [LARGE SCALE GENOMIC DNA]</scope>
    <source>
        <strain evidence="2 3">NBRC 107630</strain>
    </source>
</reference>
<keyword evidence="3" id="KW-1185">Reference proteome</keyword>
<gene>
    <name evidence="2" type="ORF">Dxin01_00621</name>
</gene>
<evidence type="ECO:0000313" key="3">
    <source>
        <dbReference type="Proteomes" id="UP001458946"/>
    </source>
</evidence>
<comment type="caution">
    <text evidence="2">The sequence shown here is derived from an EMBL/GenBank/DDBJ whole genome shotgun (WGS) entry which is preliminary data.</text>
</comment>
<dbReference type="Proteomes" id="UP001458946">
    <property type="component" value="Unassembled WGS sequence"/>
</dbReference>
<name>A0ABP9V6J1_9DEIO</name>
<protein>
    <submittedName>
        <fullName evidence="2">Uncharacterized protein</fullName>
    </submittedName>
</protein>
<evidence type="ECO:0000256" key="1">
    <source>
        <dbReference type="SAM" id="MobiDB-lite"/>
    </source>
</evidence>
<accession>A0ABP9V6J1</accession>
<proteinExistence type="predicted"/>
<organism evidence="2 3">
    <name type="scientific">Deinococcus xinjiangensis</name>
    <dbReference type="NCBI Taxonomy" id="457454"/>
    <lineage>
        <taxon>Bacteria</taxon>
        <taxon>Thermotogati</taxon>
        <taxon>Deinococcota</taxon>
        <taxon>Deinococci</taxon>
        <taxon>Deinococcales</taxon>
        <taxon>Deinococcaceae</taxon>
        <taxon>Deinococcus</taxon>
    </lineage>
</organism>
<sequence length="55" mass="5894">MPRQSSLEVSAECAFIPAAVAAEILSVDPPRNGNPERHQDTQEPILVRGHSGEGQ</sequence>
<evidence type="ECO:0000313" key="2">
    <source>
        <dbReference type="EMBL" id="GAA5500893.1"/>
    </source>
</evidence>
<feature type="region of interest" description="Disordered" evidence="1">
    <location>
        <begin position="27"/>
        <end position="55"/>
    </location>
</feature>